<keyword evidence="1" id="KW-0805">Transcription regulation</keyword>
<sequence>MGKLDPDDSRPPYRQIAEALRGDIESGKLAPGAQLPALPALSSEYEVSTGTVKSALAVLRDAGLIVTRQGKGSYVRTRQEPADDKPTVTELDELRRTVDGLADRVEELERRLAER</sequence>
<dbReference type="GO" id="GO:0045892">
    <property type="term" value="P:negative regulation of DNA-templated transcription"/>
    <property type="evidence" value="ECO:0007669"/>
    <property type="project" value="TreeGrafter"/>
</dbReference>
<reference evidence="5 6" key="1">
    <citation type="submission" date="2019-11" db="EMBL/GenBank/DDBJ databases">
        <title>Draft genome of Amycolatopsis RM579.</title>
        <authorList>
            <person name="Duangmal K."/>
            <person name="Mingma R."/>
        </authorList>
    </citation>
    <scope>NUCLEOTIDE SEQUENCE [LARGE SCALE GENOMIC DNA]</scope>
    <source>
        <strain evidence="5 6">RM579</strain>
    </source>
</reference>
<evidence type="ECO:0000313" key="6">
    <source>
        <dbReference type="Proteomes" id="UP000440096"/>
    </source>
</evidence>
<organism evidence="5 6">
    <name type="scientific">Amycolatopsis pithecellobii</name>
    <dbReference type="NCBI Taxonomy" id="664692"/>
    <lineage>
        <taxon>Bacteria</taxon>
        <taxon>Bacillati</taxon>
        <taxon>Actinomycetota</taxon>
        <taxon>Actinomycetes</taxon>
        <taxon>Pseudonocardiales</taxon>
        <taxon>Pseudonocardiaceae</taxon>
        <taxon>Amycolatopsis</taxon>
    </lineage>
</organism>
<evidence type="ECO:0000313" key="5">
    <source>
        <dbReference type="EMBL" id="MTD57817.1"/>
    </source>
</evidence>
<evidence type="ECO:0000256" key="2">
    <source>
        <dbReference type="ARBA" id="ARBA00023125"/>
    </source>
</evidence>
<keyword evidence="2" id="KW-0238">DNA-binding</keyword>
<dbReference type="RefSeq" id="WP_154759924.1">
    <property type="nucleotide sequence ID" value="NZ_WMBA01000054.1"/>
</dbReference>
<dbReference type="SUPFAM" id="SSF46785">
    <property type="entry name" value="Winged helix' DNA-binding domain"/>
    <property type="match status" value="1"/>
</dbReference>
<dbReference type="OrthoDB" id="7363114at2"/>
<name>A0A6N7YXK3_9PSEU</name>
<dbReference type="AlphaFoldDB" id="A0A6N7YXK3"/>
<dbReference type="InterPro" id="IPR000524">
    <property type="entry name" value="Tscrpt_reg_HTH_GntR"/>
</dbReference>
<dbReference type="PROSITE" id="PS50949">
    <property type="entry name" value="HTH_GNTR"/>
    <property type="match status" value="1"/>
</dbReference>
<comment type="caution">
    <text evidence="5">The sequence shown here is derived from an EMBL/GenBank/DDBJ whole genome shotgun (WGS) entry which is preliminary data.</text>
</comment>
<feature type="domain" description="HTH gntR-type" evidence="4">
    <location>
        <begin position="10"/>
        <end position="78"/>
    </location>
</feature>
<dbReference type="PANTHER" id="PTHR44846">
    <property type="entry name" value="MANNOSYL-D-GLYCERATE TRANSPORT/METABOLISM SYSTEM REPRESSOR MNGR-RELATED"/>
    <property type="match status" value="1"/>
</dbReference>
<evidence type="ECO:0000256" key="1">
    <source>
        <dbReference type="ARBA" id="ARBA00023015"/>
    </source>
</evidence>
<dbReference type="Pfam" id="PF00392">
    <property type="entry name" value="GntR"/>
    <property type="match status" value="1"/>
</dbReference>
<dbReference type="GO" id="GO:0003700">
    <property type="term" value="F:DNA-binding transcription factor activity"/>
    <property type="evidence" value="ECO:0007669"/>
    <property type="project" value="InterPro"/>
</dbReference>
<dbReference type="PANTHER" id="PTHR44846:SF17">
    <property type="entry name" value="GNTR-FAMILY TRANSCRIPTIONAL REGULATOR"/>
    <property type="match status" value="1"/>
</dbReference>
<dbReference type="Gene3D" id="1.10.10.10">
    <property type="entry name" value="Winged helix-like DNA-binding domain superfamily/Winged helix DNA-binding domain"/>
    <property type="match status" value="1"/>
</dbReference>
<keyword evidence="3" id="KW-0804">Transcription</keyword>
<dbReference type="InterPro" id="IPR036390">
    <property type="entry name" value="WH_DNA-bd_sf"/>
</dbReference>
<dbReference type="InterPro" id="IPR050679">
    <property type="entry name" value="Bact_HTH_transcr_reg"/>
</dbReference>
<dbReference type="InterPro" id="IPR036388">
    <property type="entry name" value="WH-like_DNA-bd_sf"/>
</dbReference>
<evidence type="ECO:0000256" key="3">
    <source>
        <dbReference type="ARBA" id="ARBA00023163"/>
    </source>
</evidence>
<protein>
    <submittedName>
        <fullName evidence="5">GntR family transcriptional regulator</fullName>
    </submittedName>
</protein>
<dbReference type="EMBL" id="WMBA01000054">
    <property type="protein sequence ID" value="MTD57817.1"/>
    <property type="molecule type" value="Genomic_DNA"/>
</dbReference>
<dbReference type="GO" id="GO:0003677">
    <property type="term" value="F:DNA binding"/>
    <property type="evidence" value="ECO:0007669"/>
    <property type="project" value="UniProtKB-KW"/>
</dbReference>
<accession>A0A6N7YXK3</accession>
<keyword evidence="6" id="KW-1185">Reference proteome</keyword>
<dbReference type="CDD" id="cd07377">
    <property type="entry name" value="WHTH_GntR"/>
    <property type="match status" value="1"/>
</dbReference>
<dbReference type="SMART" id="SM00345">
    <property type="entry name" value="HTH_GNTR"/>
    <property type="match status" value="1"/>
</dbReference>
<gene>
    <name evidence="5" type="ORF">GKO32_28125</name>
</gene>
<dbReference type="Proteomes" id="UP000440096">
    <property type="component" value="Unassembled WGS sequence"/>
</dbReference>
<proteinExistence type="predicted"/>
<evidence type="ECO:0000259" key="4">
    <source>
        <dbReference type="PROSITE" id="PS50949"/>
    </source>
</evidence>